<dbReference type="InterPro" id="IPR045242">
    <property type="entry name" value="Syntaxin"/>
</dbReference>
<keyword evidence="3" id="KW-0472">Membrane</keyword>
<dbReference type="Pfam" id="PF14523">
    <property type="entry name" value="Syntaxin_2"/>
    <property type="match status" value="1"/>
</dbReference>
<feature type="chain" id="PRO_5042146200" description="t-SNARE coiled-coil homology domain-containing protein" evidence="4">
    <location>
        <begin position="22"/>
        <end position="970"/>
    </location>
</feature>
<accession>A0AAD7U4U5</accession>
<evidence type="ECO:0000313" key="7">
    <source>
        <dbReference type="Proteomes" id="UP001215151"/>
    </source>
</evidence>
<evidence type="ECO:0000256" key="2">
    <source>
        <dbReference type="SAM" id="MobiDB-lite"/>
    </source>
</evidence>
<dbReference type="InterPro" id="IPR006012">
    <property type="entry name" value="Syntaxin/epimorphin_CS"/>
</dbReference>
<dbReference type="GO" id="GO:0012505">
    <property type="term" value="C:endomembrane system"/>
    <property type="evidence" value="ECO:0007669"/>
    <property type="project" value="TreeGrafter"/>
</dbReference>
<dbReference type="GO" id="GO:0000149">
    <property type="term" value="F:SNARE binding"/>
    <property type="evidence" value="ECO:0007669"/>
    <property type="project" value="TreeGrafter"/>
</dbReference>
<dbReference type="AlphaFoldDB" id="A0AAD7U4U5"/>
<evidence type="ECO:0000256" key="3">
    <source>
        <dbReference type="SAM" id="Phobius"/>
    </source>
</evidence>
<dbReference type="InterPro" id="IPR024079">
    <property type="entry name" value="MetalloPept_cat_dom_sf"/>
</dbReference>
<dbReference type="InterPro" id="IPR000727">
    <property type="entry name" value="T_SNARE_dom"/>
</dbReference>
<dbReference type="Pfam" id="PF09471">
    <property type="entry name" value="Peptidase_M64"/>
    <property type="match status" value="1"/>
</dbReference>
<evidence type="ECO:0000313" key="6">
    <source>
        <dbReference type="EMBL" id="KAJ8496938.1"/>
    </source>
</evidence>
<feature type="domain" description="T-SNARE coiled-coil homology" evidence="5">
    <location>
        <begin position="877"/>
        <end position="939"/>
    </location>
</feature>
<keyword evidence="3" id="KW-1133">Transmembrane helix</keyword>
<dbReference type="FunFam" id="1.20.5.110:FF:000059">
    <property type="entry name" value="Related to syntaxin 12"/>
    <property type="match status" value="1"/>
</dbReference>
<evidence type="ECO:0000259" key="5">
    <source>
        <dbReference type="PROSITE" id="PS50192"/>
    </source>
</evidence>
<dbReference type="Pfam" id="PF05739">
    <property type="entry name" value="SNARE"/>
    <property type="match status" value="1"/>
</dbReference>
<reference evidence="6" key="1">
    <citation type="submission" date="2022-11" db="EMBL/GenBank/DDBJ databases">
        <title>Genome Sequence of Cubamyces cubensis.</title>
        <authorList>
            <person name="Buettner E."/>
        </authorList>
    </citation>
    <scope>NUCLEOTIDE SEQUENCE</scope>
    <source>
        <strain evidence="6">MPL-01</strain>
    </source>
</reference>
<organism evidence="6 7">
    <name type="scientific">Trametes cubensis</name>
    <dbReference type="NCBI Taxonomy" id="1111947"/>
    <lineage>
        <taxon>Eukaryota</taxon>
        <taxon>Fungi</taxon>
        <taxon>Dikarya</taxon>
        <taxon>Basidiomycota</taxon>
        <taxon>Agaricomycotina</taxon>
        <taxon>Agaricomycetes</taxon>
        <taxon>Polyporales</taxon>
        <taxon>Polyporaceae</taxon>
        <taxon>Trametes</taxon>
    </lineage>
</organism>
<proteinExistence type="inferred from homology"/>
<evidence type="ECO:0000256" key="4">
    <source>
        <dbReference type="SAM" id="SignalP"/>
    </source>
</evidence>
<dbReference type="SMART" id="SM00397">
    <property type="entry name" value="t_SNARE"/>
    <property type="match status" value="1"/>
</dbReference>
<dbReference type="InterPro" id="IPR010989">
    <property type="entry name" value="SNARE"/>
</dbReference>
<dbReference type="PANTHER" id="PTHR19957:SF38">
    <property type="entry name" value="LD27581P"/>
    <property type="match status" value="1"/>
</dbReference>
<keyword evidence="3" id="KW-0812">Transmembrane</keyword>
<feature type="transmembrane region" description="Helical" evidence="3">
    <location>
        <begin position="617"/>
        <end position="638"/>
    </location>
</feature>
<comment type="similarity">
    <text evidence="1">Belongs to the syntaxin family.</text>
</comment>
<dbReference type="GO" id="GO:0006906">
    <property type="term" value="P:vesicle fusion"/>
    <property type="evidence" value="ECO:0007669"/>
    <property type="project" value="TreeGrafter"/>
</dbReference>
<dbReference type="GO" id="GO:0006886">
    <property type="term" value="P:intracellular protein transport"/>
    <property type="evidence" value="ECO:0007669"/>
    <property type="project" value="InterPro"/>
</dbReference>
<dbReference type="PROSITE" id="PS50192">
    <property type="entry name" value="T_SNARE"/>
    <property type="match status" value="1"/>
</dbReference>
<dbReference type="SUPFAM" id="SSF47661">
    <property type="entry name" value="t-snare proteins"/>
    <property type="match status" value="1"/>
</dbReference>
<dbReference type="GO" id="GO:0031201">
    <property type="term" value="C:SNARE complex"/>
    <property type="evidence" value="ECO:0007669"/>
    <property type="project" value="TreeGrafter"/>
</dbReference>
<keyword evidence="7" id="KW-1185">Reference proteome</keyword>
<gene>
    <name evidence="6" type="ORF">ONZ51_g822</name>
</gene>
<keyword evidence="4" id="KW-0732">Signal</keyword>
<evidence type="ECO:0000256" key="1">
    <source>
        <dbReference type="ARBA" id="ARBA00009063"/>
    </source>
</evidence>
<dbReference type="CDD" id="cd15840">
    <property type="entry name" value="SNARE_Qa"/>
    <property type="match status" value="1"/>
</dbReference>
<dbReference type="GO" id="GO:0005484">
    <property type="term" value="F:SNAP receptor activity"/>
    <property type="evidence" value="ECO:0007669"/>
    <property type="project" value="InterPro"/>
</dbReference>
<dbReference type="GO" id="GO:0006896">
    <property type="term" value="P:Golgi to vacuole transport"/>
    <property type="evidence" value="ECO:0007669"/>
    <property type="project" value="TreeGrafter"/>
</dbReference>
<dbReference type="Proteomes" id="UP001215151">
    <property type="component" value="Unassembled WGS sequence"/>
</dbReference>
<dbReference type="PANTHER" id="PTHR19957">
    <property type="entry name" value="SYNTAXIN"/>
    <property type="match status" value="1"/>
</dbReference>
<feature type="compositionally biased region" description="Polar residues" evidence="2">
    <location>
        <begin position="850"/>
        <end position="859"/>
    </location>
</feature>
<sequence length="970" mass="106967">MMRYSVLVLLASLICAASSGAAGNTSSSKLFELVVIREPDTLQCKHLSVRETHQYRGVPREGLFSNRIFATGEERIRFVAHGRDTVWDRTERLCGESHTWDFHVLLQNPELRVSDDIGQIVLQPSGGVAHSTDANLDIPPLEIFPLVTSGESSNRVDLVFFADGYASEEKDKFVDDAMRLAEDISGNQTFYTVKPLLNFWAAFTPSKESGIGSGGKPKDTPFGLYRDGTELRAVYYSKPEVARAACFSLGDQCDYPILMGNDPLYGGLGGEFTVITPSLANGALVLRHELGHSIIEVGEEYDGGFAYFGPNAAHNETLADVPWAHWLTNPSSHELSHALPNPSYPSGSGPPKARVERSVMPMQAYPWTLLNTSTAWSTTFNSSGTYAWHLVRFSLSGLPEKEDLRVQLDGKDLGWTPRADIGVDRWHYDIKLNRTLEGGEHEVKFVLKNAKREGDAQLCSVEVLEFGDETEFVATPGHYSLYPTFSEKNETSYRPTNEDCLMRIVTTPDFCKPCTEGLWHALLRRVDLIDDLEVGCEKDADGDWARTLELSLVPLAHLRENPVDVAESYTITWMKDGEVVTEFTNQTKLVDDGNAVGSYMVHAQYATEEVRVDKDGLLTSTAASFVGTSTCVVVLVILQAQALQSAFISLHTAPLASSTGGSREERRTADLRLHHQVLIVFATTTTTSPFLPSAAEMSFQDIEAGLAQRPLSPGSTVPQSPEESAFLGLQSSLSLQVFKINSNVQGILKLVDQLGTGRDSAALRKSLHDLTESTRAMVKRGSDDLKKLTMMQATLPRHKTLLQKTSHDFKLSLIAFQKAQHVSMERQRTVVEGVKLAVEEEESGSHEQARASSPTPSQRQAQILQTQLSPQELAFQESLIQEREAEIREIETGIHELHEIFRDIGTLVQEQGSMIDNIESNISSIAVDTAGAAEELTTAHEYQRRAGRRALCLMLVLVVVVCVVLLAILS</sequence>
<dbReference type="InterPro" id="IPR006011">
    <property type="entry name" value="Syntaxin_N"/>
</dbReference>
<name>A0AAD7U4U5_9APHY</name>
<comment type="caution">
    <text evidence="6">The sequence shown here is derived from an EMBL/GenBank/DDBJ whole genome shotgun (WGS) entry which is preliminary data.</text>
</comment>
<feature type="region of interest" description="Disordered" evidence="2">
    <location>
        <begin position="839"/>
        <end position="859"/>
    </location>
</feature>
<dbReference type="EMBL" id="JAPEVG010000010">
    <property type="protein sequence ID" value="KAJ8496938.1"/>
    <property type="molecule type" value="Genomic_DNA"/>
</dbReference>
<dbReference type="Gene3D" id="1.20.58.70">
    <property type="match status" value="1"/>
</dbReference>
<dbReference type="InterPro" id="IPR019026">
    <property type="entry name" value="Peptidase_M64_IgA"/>
</dbReference>
<dbReference type="PROSITE" id="PS00914">
    <property type="entry name" value="SYNTAXIN"/>
    <property type="match status" value="1"/>
</dbReference>
<protein>
    <recommendedName>
        <fullName evidence="5">t-SNARE coiled-coil homology domain-containing protein</fullName>
    </recommendedName>
</protein>
<dbReference type="GO" id="GO:0048278">
    <property type="term" value="P:vesicle docking"/>
    <property type="evidence" value="ECO:0007669"/>
    <property type="project" value="TreeGrafter"/>
</dbReference>
<feature type="transmembrane region" description="Helical" evidence="3">
    <location>
        <begin position="950"/>
        <end position="969"/>
    </location>
</feature>
<feature type="signal peptide" evidence="4">
    <location>
        <begin position="1"/>
        <end position="21"/>
    </location>
</feature>
<dbReference type="Gene3D" id="1.20.5.110">
    <property type="match status" value="1"/>
</dbReference>
<dbReference type="Gene3D" id="3.40.390.10">
    <property type="entry name" value="Collagenase (Catalytic Domain)"/>
    <property type="match status" value="1"/>
</dbReference>
<dbReference type="GO" id="GO:0008237">
    <property type="term" value="F:metallopeptidase activity"/>
    <property type="evidence" value="ECO:0007669"/>
    <property type="project" value="InterPro"/>
</dbReference>